<dbReference type="SUPFAM" id="SSF56935">
    <property type="entry name" value="Porins"/>
    <property type="match status" value="1"/>
</dbReference>
<organism evidence="16 17">
    <name type="scientific">Neptuniibacter pectenicola</name>
    <dbReference type="NCBI Taxonomy" id="1806669"/>
    <lineage>
        <taxon>Bacteria</taxon>
        <taxon>Pseudomonadati</taxon>
        <taxon>Pseudomonadota</taxon>
        <taxon>Gammaproteobacteria</taxon>
        <taxon>Oceanospirillales</taxon>
        <taxon>Oceanospirillaceae</taxon>
        <taxon>Neptuniibacter</taxon>
    </lineage>
</organism>
<evidence type="ECO:0000313" key="16">
    <source>
        <dbReference type="EMBL" id="MEM5535239.1"/>
    </source>
</evidence>
<evidence type="ECO:0000256" key="13">
    <source>
        <dbReference type="SAM" id="SignalP"/>
    </source>
</evidence>
<dbReference type="PROSITE" id="PS01156">
    <property type="entry name" value="TONB_DEPENDENT_REC_2"/>
    <property type="match status" value="1"/>
</dbReference>
<dbReference type="InterPro" id="IPR000531">
    <property type="entry name" value="Beta-barrel_TonB"/>
</dbReference>
<evidence type="ECO:0000256" key="3">
    <source>
        <dbReference type="ARBA" id="ARBA00022448"/>
    </source>
</evidence>
<keyword evidence="9 10" id="KW-0998">Cell outer membrane</keyword>
<evidence type="ECO:0000256" key="11">
    <source>
        <dbReference type="PROSITE-ProRule" id="PRU10144"/>
    </source>
</evidence>
<proteinExistence type="inferred from homology"/>
<evidence type="ECO:0000256" key="9">
    <source>
        <dbReference type="ARBA" id="ARBA00023237"/>
    </source>
</evidence>
<comment type="similarity">
    <text evidence="2 10 12">Belongs to the TonB-dependent receptor family.</text>
</comment>
<evidence type="ECO:0000256" key="4">
    <source>
        <dbReference type="ARBA" id="ARBA00022452"/>
    </source>
</evidence>
<dbReference type="InterPro" id="IPR012910">
    <property type="entry name" value="Plug_dom"/>
</dbReference>
<evidence type="ECO:0000256" key="1">
    <source>
        <dbReference type="ARBA" id="ARBA00004571"/>
    </source>
</evidence>
<dbReference type="Pfam" id="PF00593">
    <property type="entry name" value="TonB_dep_Rec_b-barrel"/>
    <property type="match status" value="1"/>
</dbReference>
<dbReference type="InterPro" id="IPR037066">
    <property type="entry name" value="Plug_dom_sf"/>
</dbReference>
<dbReference type="Pfam" id="PF07715">
    <property type="entry name" value="Plug"/>
    <property type="match status" value="1"/>
</dbReference>
<keyword evidence="8 10" id="KW-0472">Membrane</keyword>
<comment type="caution">
    <text evidence="16">The sequence shown here is derived from an EMBL/GenBank/DDBJ whole genome shotgun (WGS) entry which is preliminary data.</text>
</comment>
<dbReference type="Gene3D" id="2.40.170.20">
    <property type="entry name" value="TonB-dependent receptor, beta-barrel domain"/>
    <property type="match status" value="1"/>
</dbReference>
<keyword evidence="6 13" id="KW-0732">Signal</keyword>
<comment type="subcellular location">
    <subcellularLocation>
        <location evidence="1 10">Cell outer membrane</location>
        <topology evidence="1 10">Multi-pass membrane protein</topology>
    </subcellularLocation>
</comment>
<dbReference type="InterPro" id="IPR036942">
    <property type="entry name" value="Beta-barrel_TonB_sf"/>
</dbReference>
<keyword evidence="5 10" id="KW-0812">Transmembrane</keyword>
<dbReference type="InterPro" id="IPR039426">
    <property type="entry name" value="TonB-dep_rcpt-like"/>
</dbReference>
<keyword evidence="3 10" id="KW-0813">Transport</keyword>
<dbReference type="PROSITE" id="PS52016">
    <property type="entry name" value="TONB_DEPENDENT_REC_3"/>
    <property type="match status" value="1"/>
</dbReference>
<feature type="domain" description="TonB-dependent receptor-like beta-barrel" evidence="14">
    <location>
        <begin position="182"/>
        <end position="627"/>
    </location>
</feature>
<dbReference type="NCBIfam" id="TIGR01786">
    <property type="entry name" value="TonB-hemlactrns"/>
    <property type="match status" value="1"/>
</dbReference>
<dbReference type="RefSeq" id="WP_342853601.1">
    <property type="nucleotide sequence ID" value="NZ_JBBMRA010000001.1"/>
</dbReference>
<dbReference type="CDD" id="cd01347">
    <property type="entry name" value="ligand_gated_channel"/>
    <property type="match status" value="1"/>
</dbReference>
<dbReference type="InterPro" id="IPR010949">
    <property type="entry name" value="TonB_Hb/transfer/lactofer_rcpt"/>
</dbReference>
<evidence type="ECO:0000256" key="5">
    <source>
        <dbReference type="ARBA" id="ARBA00022692"/>
    </source>
</evidence>
<dbReference type="Gene3D" id="2.170.130.10">
    <property type="entry name" value="TonB-dependent receptor, plug domain"/>
    <property type="match status" value="1"/>
</dbReference>
<evidence type="ECO:0000313" key="17">
    <source>
        <dbReference type="Proteomes" id="UP001449225"/>
    </source>
</evidence>
<dbReference type="EMBL" id="JBBMRA010000001">
    <property type="protein sequence ID" value="MEM5535239.1"/>
    <property type="molecule type" value="Genomic_DNA"/>
</dbReference>
<dbReference type="InterPro" id="IPR010917">
    <property type="entry name" value="TonB_rcpt_CS"/>
</dbReference>
<feature type="chain" id="PRO_5046198959" evidence="13">
    <location>
        <begin position="21"/>
        <end position="655"/>
    </location>
</feature>
<dbReference type="PANTHER" id="PTHR30069">
    <property type="entry name" value="TONB-DEPENDENT OUTER MEMBRANE RECEPTOR"/>
    <property type="match status" value="1"/>
</dbReference>
<accession>A0ABU9TND8</accession>
<evidence type="ECO:0000256" key="12">
    <source>
        <dbReference type="RuleBase" id="RU003357"/>
    </source>
</evidence>
<evidence type="ECO:0000256" key="7">
    <source>
        <dbReference type="ARBA" id="ARBA00023077"/>
    </source>
</evidence>
<keyword evidence="4 10" id="KW-1134">Transmembrane beta strand</keyword>
<keyword evidence="7 12" id="KW-0798">TonB box</keyword>
<feature type="domain" description="TonB-dependent receptor plug" evidence="15">
    <location>
        <begin position="48"/>
        <end position="150"/>
    </location>
</feature>
<keyword evidence="16" id="KW-0675">Receptor</keyword>
<evidence type="ECO:0000256" key="10">
    <source>
        <dbReference type="PROSITE-ProRule" id="PRU01360"/>
    </source>
</evidence>
<reference evidence="16 17" key="1">
    <citation type="submission" date="2024-03" db="EMBL/GenBank/DDBJ databases">
        <title>Community enrichment and isolation of bacterial strains for fucoidan degradation.</title>
        <authorList>
            <person name="Sichert A."/>
        </authorList>
    </citation>
    <scope>NUCLEOTIDE SEQUENCE [LARGE SCALE GENOMIC DNA]</scope>
    <source>
        <strain evidence="16 17">AS76</strain>
    </source>
</reference>
<evidence type="ECO:0000256" key="8">
    <source>
        <dbReference type="ARBA" id="ARBA00023136"/>
    </source>
</evidence>
<dbReference type="InterPro" id="IPR011276">
    <property type="entry name" value="TonB_haem/Hb_rcpt"/>
</dbReference>
<dbReference type="PANTHER" id="PTHR30069:SF41">
    <property type="entry name" value="HEME_HEMOPEXIN UTILIZATION PROTEIN C"/>
    <property type="match status" value="1"/>
</dbReference>
<evidence type="ECO:0000256" key="2">
    <source>
        <dbReference type="ARBA" id="ARBA00009810"/>
    </source>
</evidence>
<keyword evidence="17" id="KW-1185">Reference proteome</keyword>
<gene>
    <name evidence="16" type="ORF">WNY58_02425</name>
</gene>
<evidence type="ECO:0000259" key="15">
    <source>
        <dbReference type="Pfam" id="PF07715"/>
    </source>
</evidence>
<feature type="short sequence motif" description="TonB C-terminal box" evidence="11">
    <location>
        <begin position="638"/>
        <end position="655"/>
    </location>
</feature>
<dbReference type="NCBIfam" id="TIGR01785">
    <property type="entry name" value="TonB-hemin"/>
    <property type="match status" value="1"/>
</dbReference>
<name>A0ABU9TND8_9GAMM</name>
<dbReference type="Proteomes" id="UP001449225">
    <property type="component" value="Unassembled WGS sequence"/>
</dbReference>
<protein>
    <submittedName>
        <fullName evidence="16">TonB-dependent hemoglobin/transferrin/lactoferrin family receptor</fullName>
    </submittedName>
</protein>
<sequence>MKPKPLAVLISGIISMPAMAASAADSSPVFNVGEVVVNATRMEQKSDEVSRQITIIDKETIDSIQPQSVAEVMANEPNILIEGGSRPGFQTINIRGLGNNRVLQTVDGVRQDFESGHRASYFLDPVIMKSVEVVKGPASTLWGSGALGGVVAQTTIDAEDILDSDDDVGGLIKSGFNFNNDQLTTTAVIAGRTDTLDWLISGYGRDSNDIELGNGDPLGNSASEDQGALAKLNWQLNEDQSIAFNMRHATVEGGVPSNGASQVNGSSVFLIDKDQVNNSVSADYRIDTASPLLNAQVMAYWNSVEVDESRVSDNRTDSTEKDTYGLNINNLSQFGDISILYGVDGSHSNFSAQRSGTDRPTPPDATMDIWGAFTQGIIPLSPKWSVELGARYDHFSTEAKNLGQSRSDNELSPSAALIWQTTDNLELTLRHDRAFRAPTAEELYSTGTHFCMGPGMCNTFLPNPELDAEKAANTELIAKLAINQAWTVKTSIFENRVDDFIEQTVSMSPFPGNTYWENVDKAKLHGFEISAVYSQNDINLALGYGQTRGKDLATGDPLNNIPADTWSADLSASFLNNQLKAGVRVLYAEEQNLSTGDVYDDYTITDLYAAWQPKAIKDLTLNLTINNATDEYYRRAWAELYEAGREVSLAATYKF</sequence>
<evidence type="ECO:0000259" key="14">
    <source>
        <dbReference type="Pfam" id="PF00593"/>
    </source>
</evidence>
<evidence type="ECO:0000256" key="6">
    <source>
        <dbReference type="ARBA" id="ARBA00022729"/>
    </source>
</evidence>
<feature type="signal peptide" evidence="13">
    <location>
        <begin position="1"/>
        <end position="20"/>
    </location>
</feature>